<organism evidence="1 2">
    <name type="scientific">Xenopus laevis</name>
    <name type="common">African clawed frog</name>
    <dbReference type="NCBI Taxonomy" id="8355"/>
    <lineage>
        <taxon>Eukaryota</taxon>
        <taxon>Metazoa</taxon>
        <taxon>Chordata</taxon>
        <taxon>Craniata</taxon>
        <taxon>Vertebrata</taxon>
        <taxon>Euteleostomi</taxon>
        <taxon>Amphibia</taxon>
        <taxon>Batrachia</taxon>
        <taxon>Anura</taxon>
        <taxon>Pipoidea</taxon>
        <taxon>Pipidae</taxon>
        <taxon>Xenopodinae</taxon>
        <taxon>Xenopus</taxon>
        <taxon>Xenopus</taxon>
    </lineage>
</organism>
<protein>
    <submittedName>
        <fullName evidence="1">Uncharacterized protein</fullName>
    </submittedName>
</protein>
<dbReference type="EMBL" id="CM004471">
    <property type="protein sequence ID" value="OCT86932.1"/>
    <property type="molecule type" value="Genomic_DNA"/>
</dbReference>
<reference evidence="2" key="1">
    <citation type="journal article" date="2016" name="Nature">
        <title>Genome evolution in the allotetraploid frog Xenopus laevis.</title>
        <authorList>
            <person name="Session A.M."/>
            <person name="Uno Y."/>
            <person name="Kwon T."/>
            <person name="Chapman J.A."/>
            <person name="Toyoda A."/>
            <person name="Takahashi S."/>
            <person name="Fukui A."/>
            <person name="Hikosaka A."/>
            <person name="Suzuki A."/>
            <person name="Kondo M."/>
            <person name="van Heeringen S.J."/>
            <person name="Quigley I."/>
            <person name="Heinz S."/>
            <person name="Ogino H."/>
            <person name="Ochi H."/>
            <person name="Hellsten U."/>
            <person name="Lyons J.B."/>
            <person name="Simakov O."/>
            <person name="Putnam N."/>
            <person name="Stites J."/>
            <person name="Kuroki Y."/>
            <person name="Tanaka T."/>
            <person name="Michiue T."/>
            <person name="Watanabe M."/>
            <person name="Bogdanovic O."/>
            <person name="Lister R."/>
            <person name="Georgiou G."/>
            <person name="Paranjpe S.S."/>
            <person name="van Kruijsbergen I."/>
            <person name="Shu S."/>
            <person name="Carlson J."/>
            <person name="Kinoshita T."/>
            <person name="Ohta Y."/>
            <person name="Mawaribuchi S."/>
            <person name="Jenkins J."/>
            <person name="Grimwood J."/>
            <person name="Schmutz J."/>
            <person name="Mitros T."/>
            <person name="Mozaffari S.V."/>
            <person name="Suzuki Y."/>
            <person name="Haramoto Y."/>
            <person name="Yamamoto T.S."/>
            <person name="Takagi C."/>
            <person name="Heald R."/>
            <person name="Miller K."/>
            <person name="Haudenschild C."/>
            <person name="Kitzman J."/>
            <person name="Nakayama T."/>
            <person name="Izutsu Y."/>
            <person name="Robert J."/>
            <person name="Fortriede J."/>
            <person name="Burns K."/>
            <person name="Lotay V."/>
            <person name="Karimi K."/>
            <person name="Yasuoka Y."/>
            <person name="Dichmann D.S."/>
            <person name="Flajnik M.F."/>
            <person name="Houston D.W."/>
            <person name="Shendure J."/>
            <person name="DuPasquier L."/>
            <person name="Vize P.D."/>
            <person name="Zorn A.M."/>
            <person name="Ito M."/>
            <person name="Marcotte E.M."/>
            <person name="Wallingford J.B."/>
            <person name="Ito Y."/>
            <person name="Asashima M."/>
            <person name="Ueno N."/>
            <person name="Matsuda Y."/>
            <person name="Veenstra G.J."/>
            <person name="Fujiyama A."/>
            <person name="Harland R.M."/>
            <person name="Taira M."/>
            <person name="Rokhsar D.S."/>
        </authorList>
    </citation>
    <scope>NUCLEOTIDE SEQUENCE [LARGE SCALE GENOMIC DNA]</scope>
    <source>
        <strain evidence="2">J</strain>
    </source>
</reference>
<dbReference type="Proteomes" id="UP000694892">
    <property type="component" value="Chromosome 3S"/>
</dbReference>
<sequence>MLNEYMQYCRLFKNIFTCKALLALQKSAMKITCCCLNSCQHRLGTLVISHAIYRGVKFTNGVKLV</sequence>
<gene>
    <name evidence="1" type="ORF">XELAEV_18020622mg</name>
</gene>
<evidence type="ECO:0000313" key="1">
    <source>
        <dbReference type="EMBL" id="OCT86932.1"/>
    </source>
</evidence>
<evidence type="ECO:0000313" key="2">
    <source>
        <dbReference type="Proteomes" id="UP000694892"/>
    </source>
</evidence>
<dbReference type="AlphaFoldDB" id="A0A974D845"/>
<name>A0A974D845_XENLA</name>
<proteinExistence type="predicted"/>
<accession>A0A974D845</accession>